<keyword evidence="1" id="KW-1133">Transmembrane helix</keyword>
<gene>
    <name evidence="2" type="ORF">MACH16_15720</name>
</gene>
<keyword evidence="3" id="KW-1185">Reference proteome</keyword>
<dbReference type="Proteomes" id="UP001307608">
    <property type="component" value="Chromosome"/>
</dbReference>
<feature type="transmembrane region" description="Helical" evidence="1">
    <location>
        <begin position="335"/>
        <end position="360"/>
    </location>
</feature>
<dbReference type="EMBL" id="AP027271">
    <property type="protein sequence ID" value="BDX02824.1"/>
    <property type="molecule type" value="Genomic_DNA"/>
</dbReference>
<name>A0ABM8FCM3_9GAMM</name>
<keyword evidence="1" id="KW-0812">Transmembrane</keyword>
<sequence length="534" mass="59549">MSNVNTYVRENVKNIGEYVYLAPDIPEKKLNNAVSAMKCEDLLHSIIAIQDATLFGKSDEGFIFTGDRFIHDKRGVFLYSEIEKVEYKEDVTVNAKGKESIKKYVEITKDGKVHKFSDMYGVKDQKLSDFLGQIVSDFSEFKNEKQAVDLVEMNDEFKINYLKLIANMTYEDDGDIDELELSEILLLSTRLHLSVEARSEVRKYISEIENDIEPVQNILSSIRDLSDQSQHKSIMISLAKDIVNTYYSSKSETNGEVPFLLKHKDSMELSHDDLQFAQDAVSEAFQILNDDVDDNDIRDNASKLASTAAAVGAPIAAVYISGSVVGLSASGVTSGLATLGLGMGMTGGLAILGAVGFLTFTGVRKFSGVNELDRFKVKQAMLNEALKQTHLTIKNTIEDINYLVEKLSEAMETGESNRAEVLKLKGMVAKFAGALQKESQKADVFENAANRTKCPKILDHQRLKNLCEGATKSKIYDFILERYEENEKGEYILKGSVQTEMLDRMSSLFESIGYFEMNNALKSKLQSKVKGVLS</sequence>
<proteinExistence type="predicted"/>
<feature type="transmembrane region" description="Helical" evidence="1">
    <location>
        <begin position="308"/>
        <end position="329"/>
    </location>
</feature>
<accession>A0ABM8FCM3</accession>
<dbReference type="RefSeq" id="WP_338266853.1">
    <property type="nucleotide sequence ID" value="NZ_AP027271.1"/>
</dbReference>
<organism evidence="2 3">
    <name type="scientific">Marinomonas pontica</name>
    <dbReference type="NCBI Taxonomy" id="264739"/>
    <lineage>
        <taxon>Bacteria</taxon>
        <taxon>Pseudomonadati</taxon>
        <taxon>Pseudomonadota</taxon>
        <taxon>Gammaproteobacteria</taxon>
        <taxon>Oceanospirillales</taxon>
        <taxon>Oceanospirillaceae</taxon>
        <taxon>Marinomonas</taxon>
    </lineage>
</organism>
<keyword evidence="1" id="KW-0472">Membrane</keyword>
<protein>
    <recommendedName>
        <fullName evidence="4">ENT domain-containing protein</fullName>
    </recommendedName>
</protein>
<reference evidence="2 3" key="1">
    <citation type="submission" date="2023-01" db="EMBL/GenBank/DDBJ databases">
        <title>Complete genome sequence of Marinomonas pontica strain 200518_36.</title>
        <authorList>
            <person name="Ueki S."/>
            <person name="Gajardo G."/>
            <person name="Maruyama F."/>
        </authorList>
    </citation>
    <scope>NUCLEOTIDE SEQUENCE [LARGE SCALE GENOMIC DNA]</scope>
    <source>
        <strain evidence="2 3">200518_36</strain>
    </source>
</reference>
<evidence type="ECO:0000313" key="2">
    <source>
        <dbReference type="EMBL" id="BDX02824.1"/>
    </source>
</evidence>
<evidence type="ECO:0000256" key="1">
    <source>
        <dbReference type="SAM" id="Phobius"/>
    </source>
</evidence>
<evidence type="ECO:0000313" key="3">
    <source>
        <dbReference type="Proteomes" id="UP001307608"/>
    </source>
</evidence>
<evidence type="ECO:0008006" key="4">
    <source>
        <dbReference type="Google" id="ProtNLM"/>
    </source>
</evidence>